<dbReference type="Pfam" id="PF13579">
    <property type="entry name" value="Glyco_trans_4_4"/>
    <property type="match status" value="1"/>
</dbReference>
<dbReference type="InterPro" id="IPR028098">
    <property type="entry name" value="Glyco_trans_4-like_N"/>
</dbReference>
<dbReference type="Proteomes" id="UP001222087">
    <property type="component" value="Chromosome"/>
</dbReference>
<dbReference type="CDD" id="cd03808">
    <property type="entry name" value="GT4_CapM-like"/>
    <property type="match status" value="1"/>
</dbReference>
<sequence>MAKKIELTRIARVSTVPLFVYTLLRTQVEAIVNAGADVMIITSPDDLNHSMQPIHNCQYKHINIAREISILADIKSLIKLTSFFRKEKFDIVHSNTPKAGLLCAIAAKLAGAPIRLHTFTGQTWVTSKGIKRAILKFCDKIIGLLNTHCYADSPSQRDFLIKNKIINAVKISVLGKGSLAGVNLSRFRRENFSEIDKKTIRNTVKISDDQVVILFVGRLTKDKGIFELIEAFGKLVESKANAVLLVVGPFEQGIEQKIKIHAQKHGDERIIFAGFCPQPEKFMAIADILCLPSYREGFGTVVIEAAAMEVPAIGTKIYGLTDAIVDGETGLLVEPGNIEQLSNALKTLTSNPELRQKMAKNAKIRAIKEFDSKTLGNLMIDDYKNLLSNDKTQSY</sequence>
<dbReference type="Pfam" id="PF00534">
    <property type="entry name" value="Glycos_transf_1"/>
    <property type="match status" value="1"/>
</dbReference>
<accession>A0ABY8AMH3</accession>
<dbReference type="SUPFAM" id="SSF53756">
    <property type="entry name" value="UDP-Glycosyltransferase/glycogen phosphorylase"/>
    <property type="match status" value="1"/>
</dbReference>
<dbReference type="PANTHER" id="PTHR12526">
    <property type="entry name" value="GLYCOSYLTRANSFERASE"/>
    <property type="match status" value="1"/>
</dbReference>
<name>A0ABY8AMH3_9GAMM</name>
<protein>
    <submittedName>
        <fullName evidence="3">Glycosyltransferase family 4 protein</fullName>
    </submittedName>
</protein>
<reference evidence="3 4" key="1">
    <citation type="submission" date="2023-02" db="EMBL/GenBank/DDBJ databases">
        <title>Genome Sequence of L. cardiaca H63T.</title>
        <authorList>
            <person name="Lopez A.E."/>
            <person name="Cianciotto N.P."/>
        </authorList>
    </citation>
    <scope>NUCLEOTIDE SEQUENCE [LARGE SCALE GENOMIC DNA]</scope>
    <source>
        <strain evidence="3 4">H63</strain>
    </source>
</reference>
<feature type="domain" description="Glycosyltransferase subfamily 4-like N-terminal" evidence="2">
    <location>
        <begin position="25"/>
        <end position="174"/>
    </location>
</feature>
<organism evidence="3 4">
    <name type="scientific">Legionella cardiaca</name>
    <dbReference type="NCBI Taxonomy" id="1071983"/>
    <lineage>
        <taxon>Bacteria</taxon>
        <taxon>Pseudomonadati</taxon>
        <taxon>Pseudomonadota</taxon>
        <taxon>Gammaproteobacteria</taxon>
        <taxon>Legionellales</taxon>
        <taxon>Legionellaceae</taxon>
        <taxon>Legionella</taxon>
    </lineage>
</organism>
<evidence type="ECO:0000259" key="2">
    <source>
        <dbReference type="Pfam" id="PF13579"/>
    </source>
</evidence>
<evidence type="ECO:0000313" key="4">
    <source>
        <dbReference type="Proteomes" id="UP001222087"/>
    </source>
</evidence>
<dbReference type="Gene3D" id="3.40.50.2000">
    <property type="entry name" value="Glycogen Phosphorylase B"/>
    <property type="match status" value="2"/>
</dbReference>
<evidence type="ECO:0000259" key="1">
    <source>
        <dbReference type="Pfam" id="PF00534"/>
    </source>
</evidence>
<evidence type="ECO:0000313" key="3">
    <source>
        <dbReference type="EMBL" id="WED41883.1"/>
    </source>
</evidence>
<keyword evidence="4" id="KW-1185">Reference proteome</keyword>
<dbReference type="PANTHER" id="PTHR12526:SF630">
    <property type="entry name" value="GLYCOSYLTRANSFERASE"/>
    <property type="match status" value="1"/>
</dbReference>
<proteinExistence type="predicted"/>
<feature type="domain" description="Glycosyl transferase family 1" evidence="1">
    <location>
        <begin position="196"/>
        <end position="363"/>
    </location>
</feature>
<dbReference type="EMBL" id="CP119078">
    <property type="protein sequence ID" value="WED41883.1"/>
    <property type="molecule type" value="Genomic_DNA"/>
</dbReference>
<dbReference type="RefSeq" id="WP_275087707.1">
    <property type="nucleotide sequence ID" value="NZ_CP119078.1"/>
</dbReference>
<gene>
    <name evidence="3" type="ORF">PXX05_08035</name>
</gene>
<dbReference type="InterPro" id="IPR001296">
    <property type="entry name" value="Glyco_trans_1"/>
</dbReference>